<protein>
    <recommendedName>
        <fullName evidence="4">C2 domain-containing protein</fullName>
    </recommendedName>
</protein>
<organism evidence="2 3">
    <name type="scientific">Prorocentrum cordatum</name>
    <dbReference type="NCBI Taxonomy" id="2364126"/>
    <lineage>
        <taxon>Eukaryota</taxon>
        <taxon>Sar</taxon>
        <taxon>Alveolata</taxon>
        <taxon>Dinophyceae</taxon>
        <taxon>Prorocentrales</taxon>
        <taxon>Prorocentraceae</taxon>
        <taxon>Prorocentrum</taxon>
    </lineage>
</organism>
<accession>A0ABN9SQK5</accession>
<evidence type="ECO:0000256" key="1">
    <source>
        <dbReference type="SAM" id="MobiDB-lite"/>
    </source>
</evidence>
<evidence type="ECO:0000313" key="2">
    <source>
        <dbReference type="EMBL" id="CAK0834170.1"/>
    </source>
</evidence>
<feature type="compositionally biased region" description="Low complexity" evidence="1">
    <location>
        <begin position="1"/>
        <end position="27"/>
    </location>
</feature>
<dbReference type="EMBL" id="CAUYUJ010012548">
    <property type="protein sequence ID" value="CAK0834170.1"/>
    <property type="molecule type" value="Genomic_DNA"/>
</dbReference>
<name>A0ABN9SQK5_9DINO</name>
<feature type="non-terminal residue" evidence="2">
    <location>
        <position position="1"/>
    </location>
</feature>
<sequence>EEVRVQQPQAPGVGAGPPRARAAAAAVRARRPGAPGRGQRHQRPAGPAVHLPAGGHRGHRRGVPARAGRARALACLQVRGGVRPPPAAGVAPGGARDVPRRLRVAGAGCRDRAHGGRRRGPLGLGVHPLKGSGPDPADPETPLDRAGLRETRTLWDHASPHGLAVGSLQMWIRAVDPADDEQMKKYCLAGARPDQLWPDCAVQVDPSELRVTLREVSGLSVPSGGMDVVATVAVSAPCYTEAHHRPWSQATDVHFNLDGPLGTAEFNWRAVFDLRSSVADVVLYISLYDRRRGICIGESQLALSHAFVETTVIRDQAEDLVCAELEQLDLCAVDGKRRGHVRCSLVLLSAALAARCPAAPGREKVDVDPCLLEASIGSLKEVPAVLGEHLAQPPRGRRRLDVAASRAASLKRRPRALTGMAALLLPAIVVSALLHHRRSPPASCRAFTSPGPASLPPRRSWTTPFASLAPSLSAPAAPLRVALG</sequence>
<evidence type="ECO:0000313" key="3">
    <source>
        <dbReference type="Proteomes" id="UP001189429"/>
    </source>
</evidence>
<proteinExistence type="predicted"/>
<feature type="region of interest" description="Disordered" evidence="1">
    <location>
        <begin position="107"/>
        <end position="142"/>
    </location>
</feature>
<gene>
    <name evidence="2" type="ORF">PCOR1329_LOCUS31652</name>
</gene>
<feature type="region of interest" description="Disordered" evidence="1">
    <location>
        <begin position="1"/>
        <end position="62"/>
    </location>
</feature>
<evidence type="ECO:0008006" key="4">
    <source>
        <dbReference type="Google" id="ProtNLM"/>
    </source>
</evidence>
<comment type="caution">
    <text evidence="2">The sequence shown here is derived from an EMBL/GenBank/DDBJ whole genome shotgun (WGS) entry which is preliminary data.</text>
</comment>
<keyword evidence="3" id="KW-1185">Reference proteome</keyword>
<dbReference type="Proteomes" id="UP001189429">
    <property type="component" value="Unassembled WGS sequence"/>
</dbReference>
<reference evidence="2" key="1">
    <citation type="submission" date="2023-10" db="EMBL/GenBank/DDBJ databases">
        <authorList>
            <person name="Chen Y."/>
            <person name="Shah S."/>
            <person name="Dougan E. K."/>
            <person name="Thang M."/>
            <person name="Chan C."/>
        </authorList>
    </citation>
    <scope>NUCLEOTIDE SEQUENCE [LARGE SCALE GENOMIC DNA]</scope>
</reference>